<dbReference type="STRING" id="1777144.AWB83_00550"/>
<protein>
    <submittedName>
        <fullName evidence="1">Uncharacterized protein</fullName>
    </submittedName>
</protein>
<sequence>MRPTEFKSFKAHVAMMLRDLPRGVTADLTDVAVAYWNGTQVVGAYLRDNGRIDEDFDFDENAWGNWREEFLMWFDAPRFSERADLKAAFVSGAILANLPGGLWPRQL</sequence>
<dbReference type="RefSeq" id="WP_087042855.1">
    <property type="nucleotide sequence ID" value="NZ_FCOB02000002.1"/>
</dbReference>
<dbReference type="AlphaFoldDB" id="A0A157ZG50"/>
<evidence type="ECO:0000313" key="2">
    <source>
        <dbReference type="Proteomes" id="UP000054978"/>
    </source>
</evidence>
<evidence type="ECO:0000313" key="1">
    <source>
        <dbReference type="EMBL" id="SAK44456.1"/>
    </source>
</evidence>
<proteinExistence type="predicted"/>
<gene>
    <name evidence="1" type="ORF">AWB83_00550</name>
</gene>
<dbReference type="OrthoDB" id="8967028at2"/>
<comment type="caution">
    <text evidence="1">The sequence shown here is derived from an EMBL/GenBank/DDBJ whole genome shotgun (WGS) entry which is preliminary data.</text>
</comment>
<organism evidence="1 2">
    <name type="scientific">Caballeronia ptereochthonis</name>
    <dbReference type="NCBI Taxonomy" id="1777144"/>
    <lineage>
        <taxon>Bacteria</taxon>
        <taxon>Pseudomonadati</taxon>
        <taxon>Pseudomonadota</taxon>
        <taxon>Betaproteobacteria</taxon>
        <taxon>Burkholderiales</taxon>
        <taxon>Burkholderiaceae</taxon>
        <taxon>Caballeronia</taxon>
    </lineage>
</organism>
<dbReference type="EMBL" id="FCOB02000002">
    <property type="protein sequence ID" value="SAK44456.1"/>
    <property type="molecule type" value="Genomic_DNA"/>
</dbReference>
<dbReference type="Proteomes" id="UP000054978">
    <property type="component" value="Unassembled WGS sequence"/>
</dbReference>
<accession>A0A157ZG50</accession>
<name>A0A157ZG50_9BURK</name>
<keyword evidence="2" id="KW-1185">Reference proteome</keyword>
<reference evidence="1" key="1">
    <citation type="submission" date="2016-01" db="EMBL/GenBank/DDBJ databases">
        <authorList>
            <person name="Peeters C."/>
        </authorList>
    </citation>
    <scope>NUCLEOTIDE SEQUENCE [LARGE SCALE GENOMIC DNA]</scope>
    <source>
        <strain evidence="1">LMG 29326</strain>
    </source>
</reference>